<dbReference type="RefSeq" id="WP_239526488.1">
    <property type="nucleotide sequence ID" value="NZ_BAAAUM010000002.1"/>
</dbReference>
<comment type="caution">
    <text evidence="2">The sequence shown here is derived from an EMBL/GenBank/DDBJ whole genome shotgun (WGS) entry which is preliminary data.</text>
</comment>
<feature type="transmembrane region" description="Helical" evidence="1">
    <location>
        <begin position="37"/>
        <end position="55"/>
    </location>
</feature>
<dbReference type="InterPro" id="IPR038770">
    <property type="entry name" value="Na+/solute_symporter_sf"/>
</dbReference>
<gene>
    <name evidence="2" type="ORF">GCM10017596_21800</name>
</gene>
<dbReference type="Gene3D" id="1.20.1530.20">
    <property type="match status" value="1"/>
</dbReference>
<feature type="transmembrane region" description="Helical" evidence="1">
    <location>
        <begin position="124"/>
        <end position="146"/>
    </location>
</feature>
<evidence type="ECO:0000313" key="3">
    <source>
        <dbReference type="Proteomes" id="UP001142325"/>
    </source>
</evidence>
<keyword evidence="1" id="KW-1133">Transmembrane helix</keyword>
<keyword evidence="1" id="KW-0472">Membrane</keyword>
<evidence type="ECO:0000313" key="2">
    <source>
        <dbReference type="EMBL" id="GLK02465.1"/>
    </source>
</evidence>
<reference evidence="2" key="1">
    <citation type="journal article" date="2014" name="Int. J. Syst. Evol. Microbiol.">
        <title>Complete genome sequence of Corynebacterium casei LMG S-19264T (=DSM 44701T), isolated from a smear-ripened cheese.</title>
        <authorList>
            <consortium name="US DOE Joint Genome Institute (JGI-PGF)"/>
            <person name="Walter F."/>
            <person name="Albersmeier A."/>
            <person name="Kalinowski J."/>
            <person name="Ruckert C."/>
        </authorList>
    </citation>
    <scope>NUCLEOTIDE SEQUENCE</scope>
    <source>
        <strain evidence="2">VKM Ac-1958</strain>
    </source>
</reference>
<organism evidence="2 3">
    <name type="scientific">Microbacterium keratanolyticum</name>
    <dbReference type="NCBI Taxonomy" id="67574"/>
    <lineage>
        <taxon>Bacteria</taxon>
        <taxon>Bacillati</taxon>
        <taxon>Actinomycetota</taxon>
        <taxon>Actinomycetes</taxon>
        <taxon>Micrococcales</taxon>
        <taxon>Microbacteriaceae</taxon>
        <taxon>Microbacterium</taxon>
    </lineage>
</organism>
<dbReference type="Proteomes" id="UP001142325">
    <property type="component" value="Unassembled WGS sequence"/>
</dbReference>
<evidence type="ECO:0000256" key="1">
    <source>
        <dbReference type="SAM" id="Phobius"/>
    </source>
</evidence>
<name>A0A9W6M944_9MICO</name>
<proteinExistence type="predicted"/>
<feature type="transmembrane region" description="Helical" evidence="1">
    <location>
        <begin position="12"/>
        <end position="31"/>
    </location>
</feature>
<dbReference type="EMBL" id="BSET01000002">
    <property type="protein sequence ID" value="GLK02465.1"/>
    <property type="molecule type" value="Genomic_DNA"/>
</dbReference>
<sequence length="191" mass="20298">MSLWLERRQVPLYLLALGMAAVVGLLAPATAPVWEGAITSVLGALLTVTFLAVPFRALLVGVLRVLLTPCVDYVIVFTRLAGGASDRPLASSPLLMLLQILLLPILLARFLGADAASTIDPVPFVEAFLLLILVPLDLAALTQLLAERVVAVLRACRRGRRDADARRAARNGGLRARDPVACPFGMNAAGE</sequence>
<keyword evidence="1" id="KW-0812">Transmembrane</keyword>
<reference evidence="2" key="2">
    <citation type="submission" date="2023-01" db="EMBL/GenBank/DDBJ databases">
        <authorList>
            <person name="Sun Q."/>
            <person name="Evtushenko L."/>
        </authorList>
    </citation>
    <scope>NUCLEOTIDE SEQUENCE</scope>
    <source>
        <strain evidence="2">VKM Ac-1958</strain>
    </source>
</reference>
<accession>A0A9W6M944</accession>
<dbReference type="AlphaFoldDB" id="A0A9W6M944"/>
<feature type="transmembrane region" description="Helical" evidence="1">
    <location>
        <begin position="94"/>
        <end position="112"/>
    </location>
</feature>
<protein>
    <submittedName>
        <fullName evidence="2">Uncharacterized protein</fullName>
    </submittedName>
</protein>
<keyword evidence="3" id="KW-1185">Reference proteome</keyword>